<dbReference type="InterPro" id="IPR050553">
    <property type="entry name" value="Thioredoxin_ResA/DsbE_sf"/>
</dbReference>
<dbReference type="Proteomes" id="UP001306950">
    <property type="component" value="Unassembled WGS sequence"/>
</dbReference>
<proteinExistence type="predicted"/>
<dbReference type="EMBL" id="JAZHPZ010000002">
    <property type="protein sequence ID" value="MEF2965518.1"/>
    <property type="molecule type" value="Genomic_DNA"/>
</dbReference>
<reference evidence="2 3" key="1">
    <citation type="submission" date="2024-02" db="EMBL/GenBank/DDBJ databases">
        <title>A nitrogen-fixing paenibacillus bacterium.</title>
        <authorList>
            <person name="Zhang W.L."/>
            <person name="Chen S.F."/>
        </authorList>
    </citation>
    <scope>NUCLEOTIDE SEQUENCE [LARGE SCALE GENOMIC DNA]</scope>
    <source>
        <strain evidence="2 3">M1</strain>
    </source>
</reference>
<dbReference type="CDD" id="cd02966">
    <property type="entry name" value="TlpA_like_family"/>
    <property type="match status" value="1"/>
</dbReference>
<accession>A0ABU7VQ56</accession>
<gene>
    <name evidence="2" type="ORF">V3851_06700</name>
</gene>
<evidence type="ECO:0000259" key="1">
    <source>
        <dbReference type="PROSITE" id="PS51352"/>
    </source>
</evidence>
<dbReference type="InterPro" id="IPR036249">
    <property type="entry name" value="Thioredoxin-like_sf"/>
</dbReference>
<comment type="caution">
    <text evidence="2">The sequence shown here is derived from an EMBL/GenBank/DDBJ whole genome shotgun (WGS) entry which is preliminary data.</text>
</comment>
<dbReference type="SUPFAM" id="SSF52833">
    <property type="entry name" value="Thioredoxin-like"/>
    <property type="match status" value="1"/>
</dbReference>
<dbReference type="PROSITE" id="PS51352">
    <property type="entry name" value="THIOREDOXIN_2"/>
    <property type="match status" value="1"/>
</dbReference>
<evidence type="ECO:0000313" key="3">
    <source>
        <dbReference type="Proteomes" id="UP001306950"/>
    </source>
</evidence>
<evidence type="ECO:0000313" key="2">
    <source>
        <dbReference type="EMBL" id="MEF2965518.1"/>
    </source>
</evidence>
<keyword evidence="3" id="KW-1185">Reference proteome</keyword>
<organism evidence="2 3">
    <name type="scientific">Paenibacillus haidiansis</name>
    <dbReference type="NCBI Taxonomy" id="1574488"/>
    <lineage>
        <taxon>Bacteria</taxon>
        <taxon>Bacillati</taxon>
        <taxon>Bacillota</taxon>
        <taxon>Bacilli</taxon>
        <taxon>Bacillales</taxon>
        <taxon>Paenibacillaceae</taxon>
        <taxon>Paenibacillus</taxon>
    </lineage>
</organism>
<dbReference type="Pfam" id="PF08534">
    <property type="entry name" value="Redoxin"/>
    <property type="match status" value="1"/>
</dbReference>
<feature type="domain" description="Thioredoxin" evidence="1">
    <location>
        <begin position="58"/>
        <end position="197"/>
    </location>
</feature>
<name>A0ABU7VQ56_9BACL</name>
<dbReference type="InterPro" id="IPR013740">
    <property type="entry name" value="Redoxin"/>
</dbReference>
<dbReference type="InterPro" id="IPR013766">
    <property type="entry name" value="Thioredoxin_domain"/>
</dbReference>
<dbReference type="PANTHER" id="PTHR42852:SF1">
    <property type="entry name" value="THIOREDOXIN-LIKE PROTEIN YNEN"/>
    <property type="match status" value="1"/>
</dbReference>
<dbReference type="Gene3D" id="3.40.30.10">
    <property type="entry name" value="Glutaredoxin"/>
    <property type="match status" value="1"/>
</dbReference>
<dbReference type="PANTHER" id="PTHR42852">
    <property type="entry name" value="THIOL:DISULFIDE INTERCHANGE PROTEIN DSBE"/>
    <property type="match status" value="1"/>
</dbReference>
<protein>
    <submittedName>
        <fullName evidence="2">TlpA disulfide reductase family protein</fullName>
    </submittedName>
</protein>
<sequence length="198" mass="21843">MMKRNLWILAGLLILLCAALYQNNKTGILSVFGLGDETNSAAAGQGKSVSQLVAENAPKPGSKAPAFSLTALDGKTYQVGGKRDKPLLLNFWASWCDPCKEEAPDLVKLAEQYGEQLDVYAVNVTFYDKLENAKEFVKNYGYTFPVLLDEKEEAYRKYNGIAFPTNVLIDENGMIRDVIVGTLSPEELEAKIKKLLNA</sequence>